<name>A0AAW0UM38_SCYPA</name>
<organism evidence="3 4">
    <name type="scientific">Scylla paramamosain</name>
    <name type="common">Mud crab</name>
    <dbReference type="NCBI Taxonomy" id="85552"/>
    <lineage>
        <taxon>Eukaryota</taxon>
        <taxon>Metazoa</taxon>
        <taxon>Ecdysozoa</taxon>
        <taxon>Arthropoda</taxon>
        <taxon>Crustacea</taxon>
        <taxon>Multicrustacea</taxon>
        <taxon>Malacostraca</taxon>
        <taxon>Eumalacostraca</taxon>
        <taxon>Eucarida</taxon>
        <taxon>Decapoda</taxon>
        <taxon>Pleocyemata</taxon>
        <taxon>Brachyura</taxon>
        <taxon>Eubrachyura</taxon>
        <taxon>Portunoidea</taxon>
        <taxon>Portunidae</taxon>
        <taxon>Portuninae</taxon>
        <taxon>Scylla</taxon>
    </lineage>
</organism>
<feature type="compositionally biased region" description="Polar residues" evidence="1">
    <location>
        <begin position="80"/>
        <end position="98"/>
    </location>
</feature>
<evidence type="ECO:0008006" key="5">
    <source>
        <dbReference type="Google" id="ProtNLM"/>
    </source>
</evidence>
<feature type="region of interest" description="Disordered" evidence="1">
    <location>
        <begin position="59"/>
        <end position="127"/>
    </location>
</feature>
<feature type="compositionally biased region" description="Polar residues" evidence="1">
    <location>
        <begin position="59"/>
        <end position="68"/>
    </location>
</feature>
<evidence type="ECO:0000313" key="4">
    <source>
        <dbReference type="Proteomes" id="UP001487740"/>
    </source>
</evidence>
<protein>
    <recommendedName>
        <fullName evidence="5">CLLAC-motif containing domain-containing protein</fullName>
    </recommendedName>
</protein>
<sequence>MSMGVGDSSDLIHGGGGSIRVFWLSRTDFEKKLLVVVCVLSIAVVGLTVGIAVLASRNTAASSQTLSLVMSEGPPDARSLTPTPTPTLKQAASSSLEQTARHHQSTHTPPHTAAHPHTHTVVATTQQ</sequence>
<dbReference type="EMBL" id="JARAKH010000009">
    <property type="protein sequence ID" value="KAK8401172.1"/>
    <property type="molecule type" value="Genomic_DNA"/>
</dbReference>
<dbReference type="Proteomes" id="UP001487740">
    <property type="component" value="Unassembled WGS sequence"/>
</dbReference>
<reference evidence="3 4" key="1">
    <citation type="submission" date="2023-03" db="EMBL/GenBank/DDBJ databases">
        <title>High-quality genome of Scylla paramamosain provides insights in environmental adaptation.</title>
        <authorList>
            <person name="Zhang L."/>
        </authorList>
    </citation>
    <scope>NUCLEOTIDE SEQUENCE [LARGE SCALE GENOMIC DNA]</scope>
    <source>
        <strain evidence="3">LZ_2023a</strain>
        <tissue evidence="3">Muscle</tissue>
    </source>
</reference>
<keyword evidence="2" id="KW-0472">Membrane</keyword>
<feature type="compositionally biased region" description="Low complexity" evidence="1">
    <location>
        <begin position="106"/>
        <end position="127"/>
    </location>
</feature>
<gene>
    <name evidence="3" type="ORF">O3P69_002736</name>
</gene>
<evidence type="ECO:0000256" key="1">
    <source>
        <dbReference type="SAM" id="MobiDB-lite"/>
    </source>
</evidence>
<keyword evidence="2" id="KW-0812">Transmembrane</keyword>
<keyword evidence="2" id="KW-1133">Transmembrane helix</keyword>
<feature type="transmembrane region" description="Helical" evidence="2">
    <location>
        <begin position="33"/>
        <end position="55"/>
    </location>
</feature>
<evidence type="ECO:0000313" key="3">
    <source>
        <dbReference type="EMBL" id="KAK8401172.1"/>
    </source>
</evidence>
<keyword evidence="4" id="KW-1185">Reference proteome</keyword>
<evidence type="ECO:0000256" key="2">
    <source>
        <dbReference type="SAM" id="Phobius"/>
    </source>
</evidence>
<proteinExistence type="predicted"/>
<comment type="caution">
    <text evidence="3">The sequence shown here is derived from an EMBL/GenBank/DDBJ whole genome shotgun (WGS) entry which is preliminary data.</text>
</comment>
<accession>A0AAW0UM38</accession>
<dbReference type="AlphaFoldDB" id="A0AAW0UM38"/>